<dbReference type="InterPro" id="IPR051538">
    <property type="entry name" value="Acyl-CoA_Synth/Transferase"/>
</dbReference>
<dbReference type="Gene3D" id="3.30.1490.20">
    <property type="entry name" value="ATP-grasp fold, A domain"/>
    <property type="match status" value="1"/>
</dbReference>
<dbReference type="InterPro" id="IPR013815">
    <property type="entry name" value="ATP_grasp_subdomain_1"/>
</dbReference>
<dbReference type="InterPro" id="IPR003781">
    <property type="entry name" value="CoA-bd"/>
</dbReference>
<dbReference type="Gene3D" id="3.40.630.30">
    <property type="match status" value="1"/>
</dbReference>
<dbReference type="SUPFAM" id="SSF51735">
    <property type="entry name" value="NAD(P)-binding Rossmann-fold domains"/>
    <property type="match status" value="1"/>
</dbReference>
<dbReference type="RefSeq" id="WP_106254571.1">
    <property type="nucleotide sequence ID" value="NZ_CAWNSW010000036.1"/>
</dbReference>
<dbReference type="Pfam" id="PF19045">
    <property type="entry name" value="Ligase_CoA_2"/>
    <property type="match status" value="1"/>
</dbReference>
<evidence type="ECO:0000256" key="5">
    <source>
        <dbReference type="PROSITE-ProRule" id="PRU00409"/>
    </source>
</evidence>
<dbReference type="Pfam" id="PF13380">
    <property type="entry name" value="CoA_binding_2"/>
    <property type="match status" value="1"/>
</dbReference>
<dbReference type="PANTHER" id="PTHR43334">
    <property type="entry name" value="ACETATE--COA LIGASE [ADP-FORMING]"/>
    <property type="match status" value="1"/>
</dbReference>
<dbReference type="InterPro" id="IPR016102">
    <property type="entry name" value="Succinyl-CoA_synth-like"/>
</dbReference>
<dbReference type="Pfam" id="PF13549">
    <property type="entry name" value="ATP-grasp_5"/>
    <property type="match status" value="1"/>
</dbReference>
<dbReference type="SUPFAM" id="SSF56059">
    <property type="entry name" value="Glutathione synthetase ATP-binding domain-like"/>
    <property type="match status" value="1"/>
</dbReference>
<reference evidence="9" key="1">
    <citation type="submission" date="2018-02" db="EMBL/GenBank/DDBJ databases">
        <authorList>
            <person name="Moore K."/>
            <person name="Momper L."/>
        </authorList>
    </citation>
    <scope>NUCLEOTIDE SEQUENCE [LARGE SCALE GENOMIC DNA]</scope>
    <source>
        <strain evidence="9">ULC18</strain>
    </source>
</reference>
<evidence type="ECO:0000256" key="1">
    <source>
        <dbReference type="ARBA" id="ARBA00022598"/>
    </source>
</evidence>
<evidence type="ECO:0000313" key="8">
    <source>
        <dbReference type="EMBL" id="PSB34895.1"/>
    </source>
</evidence>
<dbReference type="PROSITE" id="PS50975">
    <property type="entry name" value="ATP_GRASP"/>
    <property type="match status" value="1"/>
</dbReference>
<evidence type="ECO:0000259" key="7">
    <source>
        <dbReference type="PROSITE" id="PS51186"/>
    </source>
</evidence>
<evidence type="ECO:0000256" key="3">
    <source>
        <dbReference type="ARBA" id="ARBA00022840"/>
    </source>
</evidence>
<dbReference type="Gene3D" id="3.30.470.20">
    <property type="entry name" value="ATP-grasp fold, B domain"/>
    <property type="match status" value="1"/>
</dbReference>
<keyword evidence="3 5" id="KW-0067">ATP-binding</keyword>
<dbReference type="InterPro" id="IPR043938">
    <property type="entry name" value="Ligase_CoA_dom"/>
</dbReference>
<gene>
    <name evidence="8" type="ORF">C7B82_01615</name>
</gene>
<accession>A0A2T1EQ98</accession>
<dbReference type="SUPFAM" id="SSF52210">
    <property type="entry name" value="Succinyl-CoA synthetase domains"/>
    <property type="match status" value="2"/>
</dbReference>
<evidence type="ECO:0000256" key="4">
    <source>
        <dbReference type="ARBA" id="ARBA00060888"/>
    </source>
</evidence>
<dbReference type="SUPFAM" id="SSF55729">
    <property type="entry name" value="Acyl-CoA N-acyltransferases (Nat)"/>
    <property type="match status" value="1"/>
</dbReference>
<dbReference type="GO" id="GO:0043758">
    <property type="term" value="F:acetate-CoA ligase (ADP-forming) activity"/>
    <property type="evidence" value="ECO:0007669"/>
    <property type="project" value="InterPro"/>
</dbReference>
<dbReference type="Pfam" id="PF13607">
    <property type="entry name" value="Succ_CoA_lig"/>
    <property type="match status" value="1"/>
</dbReference>
<comment type="caution">
    <text evidence="8">The sequence shown here is derived from an EMBL/GenBank/DDBJ whole genome shotgun (WGS) entry which is preliminary data.</text>
</comment>
<keyword evidence="2 5" id="KW-0547">Nucleotide-binding</keyword>
<proteinExistence type="inferred from homology"/>
<dbReference type="InterPro" id="IPR016181">
    <property type="entry name" value="Acyl_CoA_acyltransferase"/>
</dbReference>
<dbReference type="GO" id="GO:0046872">
    <property type="term" value="F:metal ion binding"/>
    <property type="evidence" value="ECO:0007669"/>
    <property type="project" value="InterPro"/>
</dbReference>
<feature type="domain" description="ATP-grasp" evidence="6">
    <location>
        <begin position="525"/>
        <end position="561"/>
    </location>
</feature>
<feature type="domain" description="N-acetyltransferase" evidence="7">
    <location>
        <begin position="776"/>
        <end position="933"/>
    </location>
</feature>
<dbReference type="GO" id="GO:0005524">
    <property type="term" value="F:ATP binding"/>
    <property type="evidence" value="ECO:0007669"/>
    <property type="project" value="UniProtKB-UniRule"/>
</dbReference>
<protein>
    <submittedName>
        <fullName evidence="8">Acetyl CoA synthetase subunit alpha</fullName>
    </submittedName>
</protein>
<dbReference type="InterPro" id="IPR000182">
    <property type="entry name" value="GNAT_dom"/>
</dbReference>
<dbReference type="SMART" id="SM00881">
    <property type="entry name" value="CoA_binding"/>
    <property type="match status" value="1"/>
</dbReference>
<comment type="similarity">
    <text evidence="4">In the N-terminal section; belongs to the acetate CoA ligase alpha subunit family.</text>
</comment>
<dbReference type="InterPro" id="IPR032875">
    <property type="entry name" value="Succ_CoA_lig_flav_dom"/>
</dbReference>
<dbReference type="PROSITE" id="PS51186">
    <property type="entry name" value="GNAT"/>
    <property type="match status" value="1"/>
</dbReference>
<evidence type="ECO:0000313" key="9">
    <source>
        <dbReference type="Proteomes" id="UP000239576"/>
    </source>
</evidence>
<organism evidence="8 9">
    <name type="scientific">Stenomitos frigidus ULC18</name>
    <dbReference type="NCBI Taxonomy" id="2107698"/>
    <lineage>
        <taxon>Bacteria</taxon>
        <taxon>Bacillati</taxon>
        <taxon>Cyanobacteriota</taxon>
        <taxon>Cyanophyceae</taxon>
        <taxon>Leptolyngbyales</taxon>
        <taxon>Leptolyngbyaceae</taxon>
        <taxon>Stenomitos</taxon>
    </lineage>
</organism>
<name>A0A2T1EQ98_9CYAN</name>
<dbReference type="Proteomes" id="UP000239576">
    <property type="component" value="Unassembled WGS sequence"/>
</dbReference>
<evidence type="ECO:0000259" key="6">
    <source>
        <dbReference type="PROSITE" id="PS50975"/>
    </source>
</evidence>
<dbReference type="FunFam" id="3.30.1490.20:FF:000020">
    <property type="entry name" value="Protein lysine acetyltransferase"/>
    <property type="match status" value="1"/>
</dbReference>
<keyword evidence="1" id="KW-0436">Ligase</keyword>
<dbReference type="AlphaFoldDB" id="A0A2T1EQ98"/>
<reference evidence="8 9" key="2">
    <citation type="submission" date="2018-03" db="EMBL/GenBank/DDBJ databases">
        <title>The ancient ancestry and fast evolution of plastids.</title>
        <authorList>
            <person name="Moore K.R."/>
            <person name="Magnabosco C."/>
            <person name="Momper L."/>
            <person name="Gold D.A."/>
            <person name="Bosak T."/>
            <person name="Fournier G.P."/>
        </authorList>
    </citation>
    <scope>NUCLEOTIDE SEQUENCE [LARGE SCALE GENOMIC DNA]</scope>
    <source>
        <strain evidence="8 9">ULC18</strain>
    </source>
</reference>
<sequence length="936" mass="101242">MPEAFRSATDKAYDVLRTEHQPLKAIFTPKSVAVIGATDRVGSVGRTVLWNLISHSFGGTVFPVNPKRHSVLGIKAYPTIATVPEPVDLVIVVLPAPSVPDVIDECVEAGVKGAIIISAGFKESGQAGAALEAQILERARRGNLRIIGPNCLGVMNPLTGLNATFAGAMARPGNVGFISQSGALCTAILDWSLQENVGFSAFVSVGSMLDVGWGDLIDYLGDDPHTHSIVLYMEAIADARSFLSAAREVALTKPIIVIKAGRTAAAAKAATSHTGALAGSDVVLDAAFNRCGVLRVDTISDLFDMAEVLAKQRRPQGPCLTILTNAGGPGVLATDALIATGGELAELSERAIANLNQLLPAHWSHGNPIDILGDADPQRYASALDIAAQDPNSDGLLMILTPQAMTDPTQTAEQLKAYVEDRSEATQTASSKPKPILASWMGGADVAAGEAMLNQAGIPTYAYPDTAARVFSYMWRYSYNLRGLYETPTLAENADTESIDRPLVETIIQTARQAGRTLLTEVESKQILKAYGLPVVETGVAKTEEDAVQCAGAIGYPVVLKLLSQTITHKSDVGGVQLNLVDAAAVKKAYRTIAASVAALSPHPPFLPDPPTPFLGVTVQPMIKLDGYELIIGSSLDSQFGPVVLFGSGGQLVEVFEDRAIALPPLNTTLARRMMAQTHIYRALKGVRGRPPIDLAALEQLLVRFSQLVVEQRWIKEIDLNPLLARSQESSPFLALDARIVLHEPDVHLNELPKLAIRPYPSQYLSAWTLKNGTSITIRPIRPEDEPLMVQLHKTLSEQSVYFRYFHLIKLSQRTAHDRLTRLCFIDYDREMALVADYKHPDTGAHEMLAVARLSQLHGTREAEFALLVSDRYQCQGLGTELLKRLLQVGRDEQLEYIHAEILADNSAMQRVCEKLGFSLQLIEADIMKATIEVNQ</sequence>
<dbReference type="Gene3D" id="3.40.50.720">
    <property type="entry name" value="NAD(P)-binding Rossmann-like Domain"/>
    <property type="match status" value="1"/>
</dbReference>
<dbReference type="Gene3D" id="3.40.50.261">
    <property type="entry name" value="Succinyl-CoA synthetase domains"/>
    <property type="match status" value="2"/>
</dbReference>
<dbReference type="EMBL" id="PVWK01000011">
    <property type="protein sequence ID" value="PSB34895.1"/>
    <property type="molecule type" value="Genomic_DNA"/>
</dbReference>
<dbReference type="Pfam" id="PF13302">
    <property type="entry name" value="Acetyltransf_3"/>
    <property type="match status" value="1"/>
</dbReference>
<dbReference type="OrthoDB" id="9807426at2"/>
<dbReference type="PANTHER" id="PTHR43334:SF1">
    <property type="entry name" value="3-HYDROXYPROPIONATE--COA LIGASE [ADP-FORMING]"/>
    <property type="match status" value="1"/>
</dbReference>
<dbReference type="InterPro" id="IPR011761">
    <property type="entry name" value="ATP-grasp"/>
</dbReference>
<keyword evidence="9" id="KW-1185">Reference proteome</keyword>
<evidence type="ECO:0000256" key="2">
    <source>
        <dbReference type="ARBA" id="ARBA00022741"/>
    </source>
</evidence>
<dbReference type="GO" id="GO:0016747">
    <property type="term" value="F:acyltransferase activity, transferring groups other than amino-acyl groups"/>
    <property type="evidence" value="ECO:0007669"/>
    <property type="project" value="InterPro"/>
</dbReference>
<dbReference type="InterPro" id="IPR036291">
    <property type="entry name" value="NAD(P)-bd_dom_sf"/>
</dbReference>